<evidence type="ECO:0000259" key="5">
    <source>
        <dbReference type="Pfam" id="PF13205"/>
    </source>
</evidence>
<dbReference type="InterPro" id="IPR032812">
    <property type="entry name" value="SbsA_Ig"/>
</dbReference>
<feature type="repeat" description="WD" evidence="4">
    <location>
        <begin position="492"/>
        <end position="533"/>
    </location>
</feature>
<dbReference type="OrthoDB" id="511103at2"/>
<dbReference type="InterPro" id="IPR014755">
    <property type="entry name" value="Cu-Rt/internalin_Ig-like"/>
</dbReference>
<dbReference type="GO" id="GO:0016020">
    <property type="term" value="C:membrane"/>
    <property type="evidence" value="ECO:0007669"/>
    <property type="project" value="InterPro"/>
</dbReference>
<keyword evidence="2" id="KW-0732">Signal</keyword>
<evidence type="ECO:0000256" key="2">
    <source>
        <dbReference type="ARBA" id="ARBA00022729"/>
    </source>
</evidence>
<dbReference type="PROSITE" id="PS50082">
    <property type="entry name" value="WD_REPEATS_2"/>
    <property type="match status" value="8"/>
</dbReference>
<dbReference type="STRING" id="1760988.SAMN02949497_0228"/>
<feature type="repeat" description="WD" evidence="4">
    <location>
        <begin position="622"/>
        <end position="647"/>
    </location>
</feature>
<dbReference type="SUPFAM" id="SSF49313">
    <property type="entry name" value="Cadherin-like"/>
    <property type="match status" value="2"/>
</dbReference>
<dbReference type="Pfam" id="PF13205">
    <property type="entry name" value="Big_5"/>
    <property type="match status" value="1"/>
</dbReference>
<dbReference type="Gene3D" id="2.60.40.10">
    <property type="entry name" value="Immunoglobulins"/>
    <property type="match status" value="2"/>
</dbReference>
<evidence type="ECO:0000256" key="1">
    <source>
        <dbReference type="ARBA" id="ARBA00022574"/>
    </source>
</evidence>
<feature type="domain" description="DUF4082" evidence="6">
    <location>
        <begin position="1504"/>
        <end position="1651"/>
    </location>
</feature>
<dbReference type="Pfam" id="PF13313">
    <property type="entry name" value="DUF4082"/>
    <property type="match status" value="2"/>
</dbReference>
<dbReference type="SUPFAM" id="SSF50978">
    <property type="entry name" value="WD40 repeat-like"/>
    <property type="match status" value="2"/>
</dbReference>
<feature type="repeat" description="WD" evidence="4">
    <location>
        <begin position="272"/>
        <end position="304"/>
    </location>
</feature>
<feature type="repeat" description="WD" evidence="4">
    <location>
        <begin position="574"/>
        <end position="615"/>
    </location>
</feature>
<organism evidence="7 8">
    <name type="scientific">Methylomagnum ishizawai</name>
    <dbReference type="NCBI Taxonomy" id="1760988"/>
    <lineage>
        <taxon>Bacteria</taxon>
        <taxon>Pseudomonadati</taxon>
        <taxon>Pseudomonadota</taxon>
        <taxon>Gammaproteobacteria</taxon>
        <taxon>Methylococcales</taxon>
        <taxon>Methylococcaceae</taxon>
        <taxon>Methylomagnum</taxon>
    </lineage>
</organism>
<feature type="repeat" description="WD" evidence="4">
    <location>
        <begin position="314"/>
        <end position="347"/>
    </location>
</feature>
<dbReference type="PANTHER" id="PTHR19879:SF9">
    <property type="entry name" value="TRANSCRIPTION INITIATION FACTOR TFIID SUBUNIT 5"/>
    <property type="match status" value="1"/>
</dbReference>
<evidence type="ECO:0000259" key="6">
    <source>
        <dbReference type="Pfam" id="PF13313"/>
    </source>
</evidence>
<accession>A0A1Y6D3Z5</accession>
<dbReference type="InterPro" id="IPR036322">
    <property type="entry name" value="WD40_repeat_dom_sf"/>
</dbReference>
<keyword evidence="8" id="KW-1185">Reference proteome</keyword>
<feature type="repeat" description="WD" evidence="4">
    <location>
        <begin position="91"/>
        <end position="132"/>
    </location>
</feature>
<evidence type="ECO:0000313" key="7">
    <source>
        <dbReference type="EMBL" id="SMF97658.1"/>
    </source>
</evidence>
<feature type="domain" description="DUF4082" evidence="6">
    <location>
        <begin position="1848"/>
        <end position="1995"/>
    </location>
</feature>
<dbReference type="GO" id="GO:0005509">
    <property type="term" value="F:calcium ion binding"/>
    <property type="evidence" value="ECO:0007669"/>
    <property type="project" value="InterPro"/>
</dbReference>
<dbReference type="InterPro" id="IPR025141">
    <property type="entry name" value="DUF4082"/>
</dbReference>
<dbReference type="Pfam" id="PF05345">
    <property type="entry name" value="He_PIG"/>
    <property type="match status" value="2"/>
</dbReference>
<evidence type="ECO:0000313" key="8">
    <source>
        <dbReference type="Proteomes" id="UP000192923"/>
    </source>
</evidence>
<feature type="repeat" description="WD" evidence="4">
    <location>
        <begin position="656"/>
        <end position="697"/>
    </location>
</feature>
<dbReference type="InterPro" id="IPR019775">
    <property type="entry name" value="WD40_repeat_CS"/>
</dbReference>
<proteinExistence type="predicted"/>
<dbReference type="EMBL" id="FXAM01000003">
    <property type="protein sequence ID" value="SMF97658.1"/>
    <property type="molecule type" value="Genomic_DNA"/>
</dbReference>
<dbReference type="Gene3D" id="2.130.10.10">
    <property type="entry name" value="YVTN repeat-like/Quinoprotein amine dehydrogenase"/>
    <property type="match status" value="4"/>
</dbReference>
<dbReference type="Pfam" id="PF00400">
    <property type="entry name" value="WD40"/>
    <property type="match status" value="8"/>
</dbReference>
<name>A0A1Y6D3Z5_9GAMM</name>
<evidence type="ECO:0000256" key="3">
    <source>
        <dbReference type="ARBA" id="ARBA00022737"/>
    </source>
</evidence>
<dbReference type="InterPro" id="IPR013783">
    <property type="entry name" value="Ig-like_fold"/>
</dbReference>
<dbReference type="Gene3D" id="2.60.40.1220">
    <property type="match status" value="1"/>
</dbReference>
<dbReference type="InterPro" id="IPR001680">
    <property type="entry name" value="WD40_rpt"/>
</dbReference>
<dbReference type="SMART" id="SM00320">
    <property type="entry name" value="WD40"/>
    <property type="match status" value="13"/>
</dbReference>
<dbReference type="RefSeq" id="WP_085216677.1">
    <property type="nucleotide sequence ID" value="NZ_FXAM01000003.1"/>
</dbReference>
<feature type="repeat" description="WD" evidence="4">
    <location>
        <begin position="134"/>
        <end position="175"/>
    </location>
</feature>
<sequence length="2009" mass="207109">MSRTSSKPRGGRSGLTWAMAWGLAALISYSHATGQAPSIPDASGLNQALAARHDLTLTAASPDGRWLASVRPDGWVELHDLATDQTPATLLGRAGARVTGLAYSPDGATLAGGLDDGHILLWDPATGQERRVLPAGQGGTIELLSFSPGGRLIASSAQDHLIKLWNTPTGTLNHVLSGHAGAALSTLAFEADGHTLVSSGGNQIKRWDAVSGQEIAVASGLAALPGNVDTRPGGGVAGIAQNGQIGLWQFDGGGLQPRPGLLPEQEGVEQHAVAFSADGAHVAGIGADNRVRIWDSANGALRQTLAAGAGVHFTAAAFDPGGGVLALGADNQTLTLWDIGTGALVAAPIPTGDTLATLAYTAGGAELIGQGQSGRIAVWSLPNGAPRYAAQGAAPVAGGAWNMAAASTANPVGPAPSNAAATARAATQTAPAAGIPALANPNRKPGKFSKKAQWKGITALTINRDGSLLGATGRGGTLRILGSDGKRRWTLRGHHGQNVTGAAFLPDGKRVVSIGRDSEATIWDTTSGRTTAVLRGAEQAPRAVATAPDGHIAVAGEDTRILYYNGQGKLERILKGHRDFVNSLAFSPDGRILASGSADTALILWSADTGQALRTLPCGAEINALAFSPDGKQVAVGTADGLVGLWETGGRLVRVFSGHSAAVRSVAFSRNGQRLASGGEDAKVAIWSLPDGKLRKVLAETSPVNGLAFGQGRHLFTGGEDDRLDDWDTDSGGKFKTSQAEPRAALIWLGRVLDWLVPPAEAAIPAAPGGPLLIITPDPPANPARVSPDFSAYYTEILRAEGLNEFAVSPMGSVNAALLAAYDVAILGPMALTAAQATLLDTWVNDGGNLIAMRPDPLLAGLLGITPAGTGLADGYLLVNYGQLPGNGIGNDGQPMQFHGTADPYTPTAGTGTVGVARLYSDFSTPTAYSAITLRGGIGAGGGLAAAFGYDLATAIVYSRQGNPAWAVQERDGLSPIRSDDKFYGNASFDFQADWVDLLREVAVPQADEQQRLLVNLILAMNQAKKPLPRFWYLPFGKKAAVVMTGDDHANGGTAGRFDQFISLSPQGCNLDNWECVRGTSYLYPDSPLTGAQASAYAAQGFEVGLHVNTNCADFTPATLEAFYVQQLAAFQTRYPGIVPLTQRHHCIAWSDWTTGATVQVNHGIRLDTSYYFWPPMWVQDRPGFFTASATPMRFAAPNGGLIDNYLAVSQMTDESGQTYPFTINTLLDRAIGPEEDYGAYTLNAHTDTAIETESTTAVASAQTRGIPVVTSAQMLGWLDGKNGAAFTAPSWNATSGQLTFGVALPGLDAQGKQPANGLQAMLPLHFAGQTLAGLTKAGAAVAYSVRPVHGVEYALFTVATGATRPTDFNTYVARYTADTTPPQTGQLSPAAGGTAKQTAVVSVAFNEAMDPASINASSFRLRDGNGAAVAARPRYSAYTRTASLTPTAPLVAATNYTATLSGTGTTPATDLAGNPLGADRVWSFTTETAPCAAQPCSLWDATTRPGIASINDPNPVELGVQFKSDANGWITGLRFYKGAGNTGTHIGSLWSGGGQLLARANFANETASGWQQVDFANPVAVTAGTTYVASYHAPNGFYAGDNNFFTASGVDNPPLHAPTNAAVQPGNGVYAYGTTPVFPSDSYQATNYWVDVVFSNPVPGPPTITTTNLGPATVGLAYTASLVASGGLPPYAWSISAGALPTGITLDSATGKLTGLPTMVGTASFTVRVVDATGTVANRAFSLMAQPGPLNILTGSLPDATVGAAYAATLTAAGGSPPYTWSLATGSGLPAGLSLDSGSGVIGGVPGTAGTYSFTVRVTAAESSATRTLGIKVGATPSSFSIWPATAVPGRVDSGPDRPVELGVKFKSDVAGAISGIRFYKAAANTGPHVAHLWNGGNGNRLATASFAHETASGWQQADFATPVAIAANTVYVASYHTGTGHYSEDINYFQAGGVDAPPLHALRNGASGPDGVFVYGNGGVFPNRAATSTNYWVDVVFTRTLASKQGR</sequence>
<dbReference type="CDD" id="cd00200">
    <property type="entry name" value="WD40"/>
    <property type="match status" value="1"/>
</dbReference>
<dbReference type="InterPro" id="IPR015943">
    <property type="entry name" value="WD40/YVTN_repeat-like_dom_sf"/>
</dbReference>
<dbReference type="Proteomes" id="UP000192923">
    <property type="component" value="Unassembled WGS sequence"/>
</dbReference>
<protein>
    <submittedName>
        <fullName evidence="7">WD40 repeat</fullName>
    </submittedName>
</protein>
<dbReference type="PROSITE" id="PS00678">
    <property type="entry name" value="WD_REPEATS_1"/>
    <property type="match status" value="2"/>
</dbReference>
<feature type="domain" description="SbsA Ig-like" evidence="5">
    <location>
        <begin position="1379"/>
        <end position="1487"/>
    </location>
</feature>
<dbReference type="PANTHER" id="PTHR19879">
    <property type="entry name" value="TRANSCRIPTION INITIATION FACTOR TFIID"/>
    <property type="match status" value="1"/>
</dbReference>
<gene>
    <name evidence="7" type="ORF">SAMN02949497_0228</name>
</gene>
<keyword evidence="1 4" id="KW-0853">WD repeat</keyword>
<evidence type="ECO:0000256" key="4">
    <source>
        <dbReference type="PROSITE-ProRule" id="PRU00221"/>
    </source>
</evidence>
<dbReference type="PROSITE" id="PS50294">
    <property type="entry name" value="WD_REPEATS_REGION"/>
    <property type="match status" value="4"/>
</dbReference>
<keyword evidence="3" id="KW-0677">Repeat</keyword>
<dbReference type="InterPro" id="IPR015919">
    <property type="entry name" value="Cadherin-like_sf"/>
</dbReference>
<reference evidence="7 8" key="1">
    <citation type="submission" date="2016-12" db="EMBL/GenBank/DDBJ databases">
        <authorList>
            <person name="Song W.-J."/>
            <person name="Kurnit D.M."/>
        </authorList>
    </citation>
    <scope>NUCLEOTIDE SEQUENCE [LARGE SCALE GENOMIC DNA]</scope>
    <source>
        <strain evidence="7 8">175</strain>
    </source>
</reference>